<dbReference type="AlphaFoldDB" id="A0A673GEK5"/>
<reference evidence="1" key="1">
    <citation type="submission" date="2025-08" db="UniProtKB">
        <authorList>
            <consortium name="Ensembl"/>
        </authorList>
    </citation>
    <scope>IDENTIFICATION</scope>
</reference>
<keyword evidence="2" id="KW-1185">Reference proteome</keyword>
<evidence type="ECO:0000313" key="1">
    <source>
        <dbReference type="Ensembl" id="ENSSRHP00000010978.1"/>
    </source>
</evidence>
<sequence length="32" mass="3865">MTQQDRAGPDTHTQRQNKHTFYTGPVLKFQFW</sequence>
<protein>
    <submittedName>
        <fullName evidence="1">Uncharacterized protein</fullName>
    </submittedName>
</protein>
<evidence type="ECO:0000313" key="2">
    <source>
        <dbReference type="Proteomes" id="UP000472270"/>
    </source>
</evidence>
<dbReference type="Proteomes" id="UP000472270">
    <property type="component" value="Unassembled WGS sequence"/>
</dbReference>
<dbReference type="Ensembl" id="ENSSRHT00000011397.1">
    <property type="protein sequence ID" value="ENSSRHP00000010978.1"/>
    <property type="gene ID" value="ENSSRHG00000006400.1"/>
</dbReference>
<name>A0A673GEK5_9TELE</name>
<reference evidence="1" key="2">
    <citation type="submission" date="2025-09" db="UniProtKB">
        <authorList>
            <consortium name="Ensembl"/>
        </authorList>
    </citation>
    <scope>IDENTIFICATION</scope>
</reference>
<proteinExistence type="predicted"/>
<accession>A0A673GEK5</accession>
<organism evidence="1 2">
    <name type="scientific">Sinocyclocheilus rhinocerous</name>
    <dbReference type="NCBI Taxonomy" id="307959"/>
    <lineage>
        <taxon>Eukaryota</taxon>
        <taxon>Metazoa</taxon>
        <taxon>Chordata</taxon>
        <taxon>Craniata</taxon>
        <taxon>Vertebrata</taxon>
        <taxon>Euteleostomi</taxon>
        <taxon>Actinopterygii</taxon>
        <taxon>Neopterygii</taxon>
        <taxon>Teleostei</taxon>
        <taxon>Ostariophysi</taxon>
        <taxon>Cypriniformes</taxon>
        <taxon>Cyprinidae</taxon>
        <taxon>Cyprininae</taxon>
        <taxon>Sinocyclocheilus</taxon>
    </lineage>
</organism>